<keyword evidence="3 6" id="KW-0812">Transmembrane</keyword>
<dbReference type="PATRIC" id="fig|762633.3.peg.1956"/>
<dbReference type="InterPro" id="IPR035681">
    <property type="entry name" value="ComA-like_MBL"/>
</dbReference>
<reference evidence="8" key="1">
    <citation type="submission" date="2011-05" db="EMBL/GenBank/DDBJ databases">
        <title>Complete sequence of chromosome of Thermus thermophilus SG0.5JP17-16.</title>
        <authorList>
            <consortium name="US DOE Joint Genome Institute"/>
            <person name="Lucas S."/>
            <person name="Han J."/>
            <person name="Lapidus A."/>
            <person name="Cheng J.-F."/>
            <person name="Goodwin L."/>
            <person name="Pitluck S."/>
            <person name="Peters L."/>
            <person name="Mikhailova N."/>
            <person name="Teshima H."/>
            <person name="Han C."/>
            <person name="Tapia R."/>
            <person name="Land M."/>
            <person name="Hauser L."/>
            <person name="Kyrpides N."/>
            <person name="Ivanova N."/>
            <person name="Pagani I."/>
            <person name="Allgaier M."/>
            <person name="Hugenholtz P."/>
            <person name="Singer S."/>
            <person name="Gladden J."/>
            <person name="Woyke T."/>
        </authorList>
    </citation>
    <scope>NUCLEOTIDE SEQUENCE</scope>
    <source>
        <strain evidence="8">SG0.5JP17-16</strain>
    </source>
</reference>
<accession>F6DG94</accession>
<keyword evidence="2" id="KW-1003">Cell membrane</keyword>
<feature type="transmembrane region" description="Helical" evidence="6">
    <location>
        <begin position="215"/>
        <end position="232"/>
    </location>
</feature>
<dbReference type="InterPro" id="IPR052159">
    <property type="entry name" value="Competence_DNA_uptake"/>
</dbReference>
<feature type="transmembrane region" description="Helical" evidence="6">
    <location>
        <begin position="244"/>
        <end position="272"/>
    </location>
</feature>
<dbReference type="SMART" id="SM00849">
    <property type="entry name" value="Lactamase_B"/>
    <property type="match status" value="1"/>
</dbReference>
<dbReference type="PANTHER" id="PTHR30619:SF1">
    <property type="entry name" value="RECOMBINATION PROTEIN 2"/>
    <property type="match status" value="1"/>
</dbReference>
<evidence type="ECO:0000256" key="2">
    <source>
        <dbReference type="ARBA" id="ARBA00022475"/>
    </source>
</evidence>
<dbReference type="GO" id="GO:0005886">
    <property type="term" value="C:plasma membrane"/>
    <property type="evidence" value="ECO:0007669"/>
    <property type="project" value="UniProtKB-SubCell"/>
</dbReference>
<dbReference type="NCBIfam" id="TIGR00361">
    <property type="entry name" value="ComEC_Rec2"/>
    <property type="match status" value="1"/>
</dbReference>
<feature type="transmembrane region" description="Helical" evidence="6">
    <location>
        <begin position="425"/>
        <end position="442"/>
    </location>
</feature>
<dbReference type="InterPro" id="IPR004797">
    <property type="entry name" value="Competence_ComEC/Rec2"/>
</dbReference>
<organism evidence="8 9">
    <name type="scientific">Thermus thermophilus (strain SG0.5JP17-16)</name>
    <dbReference type="NCBI Taxonomy" id="762633"/>
    <lineage>
        <taxon>Bacteria</taxon>
        <taxon>Thermotogati</taxon>
        <taxon>Deinococcota</taxon>
        <taxon>Deinococci</taxon>
        <taxon>Thermales</taxon>
        <taxon>Thermaceae</taxon>
        <taxon>Thermus</taxon>
    </lineage>
</organism>
<keyword evidence="4 6" id="KW-1133">Transmembrane helix</keyword>
<evidence type="ECO:0000256" key="1">
    <source>
        <dbReference type="ARBA" id="ARBA00004651"/>
    </source>
</evidence>
<dbReference type="HOGENOM" id="CLU_010363_2_4_0"/>
<dbReference type="InterPro" id="IPR025405">
    <property type="entry name" value="DUF4131"/>
</dbReference>
<dbReference type="GO" id="GO:0030420">
    <property type="term" value="P:establishment of competence for transformation"/>
    <property type="evidence" value="ECO:0007669"/>
    <property type="project" value="InterPro"/>
</dbReference>
<feature type="transmembrane region" description="Helical" evidence="6">
    <location>
        <begin position="190"/>
        <end position="209"/>
    </location>
</feature>
<evidence type="ECO:0000256" key="5">
    <source>
        <dbReference type="ARBA" id="ARBA00023136"/>
    </source>
</evidence>
<dbReference type="PANTHER" id="PTHR30619">
    <property type="entry name" value="DNA INTERNALIZATION/COMPETENCE PROTEIN COMEC/REC2"/>
    <property type="match status" value="1"/>
</dbReference>
<evidence type="ECO:0000313" key="8">
    <source>
        <dbReference type="EMBL" id="AEG34357.1"/>
    </source>
</evidence>
<keyword evidence="5 6" id="KW-0472">Membrane</keyword>
<comment type="subcellular location">
    <subcellularLocation>
        <location evidence="1">Cell membrane</location>
        <topology evidence="1">Multi-pass membrane protein</topology>
    </subcellularLocation>
</comment>
<dbReference type="KEGG" id="tts:Ththe16_1966"/>
<dbReference type="InterPro" id="IPR004477">
    <property type="entry name" value="ComEC_N"/>
</dbReference>
<evidence type="ECO:0000256" key="3">
    <source>
        <dbReference type="ARBA" id="ARBA00022692"/>
    </source>
</evidence>
<dbReference type="Pfam" id="PF13567">
    <property type="entry name" value="DUF4131"/>
    <property type="match status" value="1"/>
</dbReference>
<gene>
    <name evidence="8" type="ordered locus">Ththe16_1966</name>
</gene>
<dbReference type="SUPFAM" id="SSF56281">
    <property type="entry name" value="Metallo-hydrolase/oxidoreductase"/>
    <property type="match status" value="1"/>
</dbReference>
<evidence type="ECO:0000256" key="4">
    <source>
        <dbReference type="ARBA" id="ARBA00022989"/>
    </source>
</evidence>
<feature type="domain" description="Metallo-beta-lactamase" evidence="7">
    <location>
        <begin position="454"/>
        <end position="639"/>
    </location>
</feature>
<feature type="transmembrane region" description="Helical" evidence="6">
    <location>
        <begin position="278"/>
        <end position="298"/>
    </location>
</feature>
<dbReference type="InterPro" id="IPR001279">
    <property type="entry name" value="Metallo-B-lactamas"/>
</dbReference>
<feature type="transmembrane region" description="Helical" evidence="6">
    <location>
        <begin position="310"/>
        <end position="330"/>
    </location>
</feature>
<dbReference type="NCBIfam" id="TIGR00360">
    <property type="entry name" value="ComEC_N-term"/>
    <property type="match status" value="1"/>
</dbReference>
<dbReference type="RefSeq" id="WP_014510983.1">
    <property type="nucleotide sequence ID" value="NC_017272.1"/>
</dbReference>
<dbReference type="EMBL" id="CP002777">
    <property type="protein sequence ID" value="AEG34357.1"/>
    <property type="molecule type" value="Genomic_DNA"/>
</dbReference>
<dbReference type="InterPro" id="IPR036866">
    <property type="entry name" value="RibonucZ/Hydroxyglut_hydro"/>
</dbReference>
<dbReference type="CDD" id="cd07731">
    <property type="entry name" value="ComA-like_MBL-fold"/>
    <property type="match status" value="1"/>
</dbReference>
<feature type="transmembrane region" description="Helical" evidence="6">
    <location>
        <begin position="397"/>
        <end position="416"/>
    </location>
</feature>
<dbReference type="AlphaFoldDB" id="F6DG94"/>
<dbReference type="Pfam" id="PF03772">
    <property type="entry name" value="Competence"/>
    <property type="match status" value="1"/>
</dbReference>
<protein>
    <submittedName>
        <fullName evidence="8">DNA internalization-related competence protein ComEC/Rec2</fullName>
    </submittedName>
</protein>
<feature type="transmembrane region" description="Helical" evidence="6">
    <location>
        <begin position="7"/>
        <end position="29"/>
    </location>
</feature>
<evidence type="ECO:0000259" key="7">
    <source>
        <dbReference type="SMART" id="SM00849"/>
    </source>
</evidence>
<dbReference type="Gene3D" id="3.60.15.10">
    <property type="entry name" value="Ribonuclease Z/Hydroxyacylglutathione hydrolase-like"/>
    <property type="match status" value="1"/>
</dbReference>
<dbReference type="Proteomes" id="UP000009233">
    <property type="component" value="Chromosome"/>
</dbReference>
<sequence>MRPSWTWGVGLGAGALVAAWGLFAPWAFLGLGLLPFLRLPFALGFGLVLARALLFPLPEPPWGAAVEGVFAVRGGFTRAEGHLLWVSHYPPLPDGRYRLRGRIAPPQGRTNPGGFDQRAWLLSRGAKGVLRAESAEPLGPLPDWREGFRERLGAGLSLEAREVVEGLVLGDKAGLEAAYPLFQRAGLAHLLALSGLHVGVLVGFAVLGLYPLGRWRYLLALALLPFYLLLAGPSPSLVRASLMAGLSLLGLFLGLGGAGVVQALGLALFLQLLLRPEALLGLGFQLSYLAVLGLALVLPALRLPPGPRGYLLGGVAASLAVQAFLLPLLLHRFGFAPLLAPLANLLALPLVALLVPLGFLKLFLGALPAPLVEPLARGLLLLAGLAAQGPLLRWGEIAPPGFALYYLGLLPLLFALHRKLPWRRALLLASLPALVGLLAAWPKPLDLWMLDVGQGDALLARMGGGEVLVDGGRVEKGETVVRALRALGVEALELLVATHPDADHYGGLLRVAEEVPVGLALLAPGFPEDHPLAEALRARGVPVVRAGAGTRLKVGQGEVRVLWPEALSGDDNQDGLALLLDFGRGRALLLADLPREVEARLPVGEVEALKVSHHGSKSGTSEALLERTRPRVALIGVGKNPFGHPHPEVLERLKRHGAEVRRTDQDGAVRVLFGYAW</sequence>
<proteinExistence type="predicted"/>
<dbReference type="Pfam" id="PF00753">
    <property type="entry name" value="Lactamase_B"/>
    <property type="match status" value="1"/>
</dbReference>
<evidence type="ECO:0000256" key="6">
    <source>
        <dbReference type="SAM" id="Phobius"/>
    </source>
</evidence>
<feature type="transmembrane region" description="Helical" evidence="6">
    <location>
        <begin position="342"/>
        <end position="363"/>
    </location>
</feature>
<evidence type="ECO:0000313" key="9">
    <source>
        <dbReference type="Proteomes" id="UP000009233"/>
    </source>
</evidence>
<name>F6DG94_THETG</name>